<name>A0AA34RC87_CHLPE</name>
<gene>
    <name evidence="1" type="ordered locus">G5S_0045</name>
</gene>
<dbReference type="KEGG" id="cpm:G5S_0045"/>
<evidence type="ECO:0000313" key="1">
    <source>
        <dbReference type="EMBL" id="AEB41079.1"/>
    </source>
</evidence>
<organism evidence="1 2">
    <name type="scientific">Chlamydia pecorum (strain ATCC VR-628 / DSM 29919 / E58)</name>
    <name type="common">Chlamydophila pecorum</name>
    <dbReference type="NCBI Taxonomy" id="331635"/>
    <lineage>
        <taxon>Bacteria</taxon>
        <taxon>Pseudomonadati</taxon>
        <taxon>Chlamydiota</taxon>
        <taxon>Chlamydiia</taxon>
        <taxon>Chlamydiales</taxon>
        <taxon>Chlamydiaceae</taxon>
        <taxon>Chlamydia/Chlamydophila group</taxon>
        <taxon>Chlamydia</taxon>
    </lineage>
</organism>
<dbReference type="EMBL" id="CP002608">
    <property type="protein sequence ID" value="AEB41079.1"/>
    <property type="molecule type" value="Genomic_DNA"/>
</dbReference>
<protein>
    <submittedName>
        <fullName evidence="1">Uncharacterized protein</fullName>
    </submittedName>
</protein>
<proteinExistence type="predicted"/>
<dbReference type="Proteomes" id="UP000008305">
    <property type="component" value="Chromosome"/>
</dbReference>
<accession>A0AA34RC87</accession>
<dbReference type="AlphaFoldDB" id="A0AA34RC87"/>
<evidence type="ECO:0000313" key="2">
    <source>
        <dbReference type="Proteomes" id="UP000008305"/>
    </source>
</evidence>
<keyword evidence="2" id="KW-1185">Reference proteome</keyword>
<sequence>MKFPKVGKKVFLIGVFIWENREWDFHCFSFYNTLRCCSSY</sequence>
<reference evidence="1 2" key="1">
    <citation type="journal article" date="2011" name="J. Bacteriol.">
        <title>Genome sequence of the obligate intracellular animal pathogen Chlamydia pecorum E58.</title>
        <authorList>
            <person name="Mojica S."/>
            <person name="Huot Creasy H."/>
            <person name="Daugherty S."/>
            <person name="Read T.D."/>
            <person name="Kim T."/>
            <person name="Kaltenboeck B."/>
            <person name="Bavoil P."/>
            <person name="Myers G.S."/>
        </authorList>
    </citation>
    <scope>NUCLEOTIDE SEQUENCE [LARGE SCALE GENOMIC DNA]</scope>
    <source>
        <strain evidence="1 2">E58</strain>
    </source>
</reference>